<reference evidence="1 2" key="1">
    <citation type="submission" date="2014-06" db="EMBL/GenBank/DDBJ databases">
        <title>Evolutionary Origins and Diversification of the Mycorrhizal Mutualists.</title>
        <authorList>
            <consortium name="DOE Joint Genome Institute"/>
            <consortium name="Mycorrhizal Genomics Consortium"/>
            <person name="Kohler A."/>
            <person name="Kuo A."/>
            <person name="Nagy L.G."/>
            <person name="Floudas D."/>
            <person name="Copeland A."/>
            <person name="Barry K.W."/>
            <person name="Cichocki N."/>
            <person name="Veneault-Fourrey C."/>
            <person name="LaButti K."/>
            <person name="Lindquist E.A."/>
            <person name="Lipzen A."/>
            <person name="Lundell T."/>
            <person name="Morin E."/>
            <person name="Murat C."/>
            <person name="Riley R."/>
            <person name="Ohm R."/>
            <person name="Sun H."/>
            <person name="Tunlid A."/>
            <person name="Henrissat B."/>
            <person name="Grigoriev I.V."/>
            <person name="Hibbett D.S."/>
            <person name="Martin F."/>
        </authorList>
    </citation>
    <scope>NUCLEOTIDE SEQUENCE [LARGE SCALE GENOMIC DNA]</scope>
    <source>
        <strain evidence="1 2">SS14</strain>
    </source>
</reference>
<protein>
    <recommendedName>
        <fullName evidence="3">Ricin B lectin domain-containing protein</fullName>
    </recommendedName>
</protein>
<gene>
    <name evidence="1" type="ORF">M422DRAFT_33410</name>
</gene>
<sequence length="148" mass="16132">MSLPTGGYAIKNIPTNTFLTIGQTHFQSEGAPIVGLPGPPNKFAWWVVNNTGNNNYEIPWVQFGVLQPEQSPAGFVYPHGQPVNLATQATATGLVSWTIEAAQNGLFTISASGVFLQMWNEGTDAYSPITAEMPTNDTSQMWQFIRLD</sequence>
<dbReference type="AlphaFoldDB" id="A0A0C9VKN5"/>
<accession>A0A0C9VKN5</accession>
<dbReference type="HOGENOM" id="CLU_1759964_0_0_1"/>
<dbReference type="InterPro" id="IPR035992">
    <property type="entry name" value="Ricin_B-like_lectins"/>
</dbReference>
<dbReference type="SUPFAM" id="SSF50370">
    <property type="entry name" value="Ricin B-like lectins"/>
    <property type="match status" value="1"/>
</dbReference>
<dbReference type="Proteomes" id="UP000054279">
    <property type="component" value="Unassembled WGS sequence"/>
</dbReference>
<evidence type="ECO:0000313" key="1">
    <source>
        <dbReference type="EMBL" id="KIJ38056.1"/>
    </source>
</evidence>
<organism evidence="1 2">
    <name type="scientific">Sphaerobolus stellatus (strain SS14)</name>
    <dbReference type="NCBI Taxonomy" id="990650"/>
    <lineage>
        <taxon>Eukaryota</taxon>
        <taxon>Fungi</taxon>
        <taxon>Dikarya</taxon>
        <taxon>Basidiomycota</taxon>
        <taxon>Agaricomycotina</taxon>
        <taxon>Agaricomycetes</taxon>
        <taxon>Phallomycetidae</taxon>
        <taxon>Geastrales</taxon>
        <taxon>Sphaerobolaceae</taxon>
        <taxon>Sphaerobolus</taxon>
    </lineage>
</organism>
<keyword evidence="2" id="KW-1185">Reference proteome</keyword>
<evidence type="ECO:0008006" key="3">
    <source>
        <dbReference type="Google" id="ProtNLM"/>
    </source>
</evidence>
<name>A0A0C9VKN5_SPHS4</name>
<dbReference type="EMBL" id="KN837163">
    <property type="protein sequence ID" value="KIJ38056.1"/>
    <property type="molecule type" value="Genomic_DNA"/>
</dbReference>
<evidence type="ECO:0000313" key="2">
    <source>
        <dbReference type="Proteomes" id="UP000054279"/>
    </source>
</evidence>
<proteinExistence type="predicted"/>
<dbReference type="Gene3D" id="2.80.10.50">
    <property type="match status" value="1"/>
</dbReference>